<dbReference type="AlphaFoldDB" id="A0AAW9S7F0"/>
<evidence type="ECO:0000313" key="2">
    <source>
        <dbReference type="EMBL" id="MEN9059879.1"/>
    </source>
</evidence>
<feature type="domain" description="DUF4131" evidence="1">
    <location>
        <begin position="40"/>
        <end position="169"/>
    </location>
</feature>
<gene>
    <name evidence="2" type="ORF">ABFB10_01365</name>
</gene>
<reference evidence="2 3" key="1">
    <citation type="submission" date="2024-05" db="EMBL/GenBank/DDBJ databases">
        <title>Genome sequence of Ponticoccus litoralis KCCM 90028.</title>
        <authorList>
            <person name="Kim J.M."/>
            <person name="Lee J.K."/>
            <person name="Choi B.J."/>
            <person name="Bayburt H."/>
            <person name="Baek J.H."/>
            <person name="Jeon C.O."/>
        </authorList>
    </citation>
    <scope>NUCLEOTIDE SEQUENCE [LARGE SCALE GENOMIC DNA]</scope>
    <source>
        <strain evidence="2 3">KCCM 90028</strain>
    </source>
</reference>
<dbReference type="EMBL" id="JBDNCH010000002">
    <property type="protein sequence ID" value="MEN9059879.1"/>
    <property type="molecule type" value="Genomic_DNA"/>
</dbReference>
<organism evidence="2 3">
    <name type="scientific">Ponticoccus litoralis</name>
    <dbReference type="NCBI Taxonomy" id="422297"/>
    <lineage>
        <taxon>Bacteria</taxon>
        <taxon>Pseudomonadati</taxon>
        <taxon>Pseudomonadota</taxon>
        <taxon>Alphaproteobacteria</taxon>
        <taxon>Rhodobacterales</taxon>
        <taxon>Roseobacteraceae</taxon>
        <taxon>Ponticoccus</taxon>
    </lineage>
</organism>
<keyword evidence="3" id="KW-1185">Reference proteome</keyword>
<protein>
    <submittedName>
        <fullName evidence="2">DUF4131 domain-containing protein</fullName>
    </submittedName>
</protein>
<evidence type="ECO:0000259" key="1">
    <source>
        <dbReference type="Pfam" id="PF13567"/>
    </source>
</evidence>
<evidence type="ECO:0000313" key="3">
    <source>
        <dbReference type="Proteomes" id="UP001428774"/>
    </source>
</evidence>
<comment type="caution">
    <text evidence="2">The sequence shown here is derived from an EMBL/GenBank/DDBJ whole genome shotgun (WGS) entry which is preliminary data.</text>
</comment>
<dbReference type="Proteomes" id="UP001428774">
    <property type="component" value="Unassembled WGS sequence"/>
</dbReference>
<name>A0AAW9S7F0_9RHOB</name>
<dbReference type="InterPro" id="IPR025405">
    <property type="entry name" value="DUF4131"/>
</dbReference>
<sequence length="235" mass="24976">MGGALTMIRQALPGQRGHLFPWAPVAMACGIALYFGLRAEPPVWLLWSAAAVSLAGLGQRRAGPCLGPLLAGVALVSLGFALAGGRAHQVAGPVLDFRYYGAVEGRIVAIDRSASDAVRLTLDRVVLERMAPAETPARVRVSMHGRQDWLTPEPGATVILTGHLSPPAARSSRVVSTSGGIRGSSGWGRWDTRATRSCCWSRRARVCRLPRSACGCRPGCRRRCRVKPAPSPPPS</sequence>
<proteinExistence type="predicted"/>
<accession>A0AAW9S7F0</accession>
<dbReference type="Pfam" id="PF13567">
    <property type="entry name" value="DUF4131"/>
    <property type="match status" value="1"/>
</dbReference>